<comment type="function">
    <text evidence="2">Involved in the storage or transport of lipids necessary for membrane maintenance under stressful conditions. Displays a binding preference for lysophospholipids.</text>
</comment>
<feature type="domain" description="Lipocalin/cytosolic fatty-acid binding" evidence="3">
    <location>
        <begin position="33"/>
        <end position="172"/>
    </location>
</feature>
<dbReference type="Pfam" id="PF08212">
    <property type="entry name" value="Lipocalin_2"/>
    <property type="match status" value="1"/>
</dbReference>
<evidence type="ECO:0000256" key="2">
    <source>
        <dbReference type="PIRNR" id="PIRNR036893"/>
    </source>
</evidence>
<comment type="similarity">
    <text evidence="1 2">Belongs to the calycin superfamily. Lipocalin family.</text>
</comment>
<evidence type="ECO:0000313" key="5">
    <source>
        <dbReference type="Proteomes" id="UP000275199"/>
    </source>
</evidence>
<dbReference type="InterPro" id="IPR012674">
    <property type="entry name" value="Calycin"/>
</dbReference>
<dbReference type="PRINTS" id="PR01171">
    <property type="entry name" value="BCTLIPOCALIN"/>
</dbReference>
<keyword evidence="5" id="KW-1185">Reference proteome</keyword>
<dbReference type="PANTHER" id="PTHR10612:SF34">
    <property type="entry name" value="APOLIPOPROTEIN D"/>
    <property type="match status" value="1"/>
</dbReference>
<dbReference type="RefSeq" id="WP_123889801.1">
    <property type="nucleotide sequence ID" value="NZ_JBPYCX010000005.1"/>
</dbReference>
<keyword evidence="2" id="KW-0472">Membrane</keyword>
<evidence type="ECO:0000259" key="3">
    <source>
        <dbReference type="Pfam" id="PF08212"/>
    </source>
</evidence>
<reference evidence="4 5" key="1">
    <citation type="submission" date="2018-11" db="EMBL/GenBank/DDBJ databases">
        <authorList>
            <person name="Jang G.I."/>
            <person name="Hwang C.Y."/>
        </authorList>
    </citation>
    <scope>NUCLEOTIDE SEQUENCE [LARGE SCALE GENOMIC DNA]</scope>
    <source>
        <strain evidence="4 5">SSM26</strain>
    </source>
</reference>
<dbReference type="SUPFAM" id="SSF50814">
    <property type="entry name" value="Lipocalins"/>
    <property type="match status" value="1"/>
</dbReference>
<dbReference type="PANTHER" id="PTHR10612">
    <property type="entry name" value="APOLIPOPROTEIN D"/>
    <property type="match status" value="1"/>
</dbReference>
<dbReference type="InterPro" id="IPR022271">
    <property type="entry name" value="Lipocalin_ApoD"/>
</dbReference>
<accession>A0ABX9XHG6</accession>
<sequence>MNVYRQAGLIFGAVTLSACVQLPEGVEPVQPFEAKRYLGTWYEVARLDHSFERGLTGVTANYSLRDDGGIKVVNRGCDAEKGEWSEAEGKAYFVREKDEGFLKVSFFGPFYGTYAVFGLDNEDYEYSFVAGPDTDYLWLLSREPEVADSVKSDFLQQASELGFATDDLIWVEHPADGCDNPEQS</sequence>
<dbReference type="PROSITE" id="PS51257">
    <property type="entry name" value="PROKAR_LIPOPROTEIN"/>
    <property type="match status" value="1"/>
</dbReference>
<comment type="subunit">
    <text evidence="2">Homodimer.</text>
</comment>
<evidence type="ECO:0000313" key="4">
    <source>
        <dbReference type="EMBL" id="ROZ84088.1"/>
    </source>
</evidence>
<dbReference type="InterPro" id="IPR047202">
    <property type="entry name" value="Lipocalin_Blc-like_dom"/>
</dbReference>
<comment type="caution">
    <text evidence="4">The sequence shown here is derived from an EMBL/GenBank/DDBJ whole genome shotgun (WGS) entry which is preliminary data.</text>
</comment>
<keyword evidence="2" id="KW-0449">Lipoprotein</keyword>
<evidence type="ECO:0000256" key="1">
    <source>
        <dbReference type="ARBA" id="ARBA00006889"/>
    </source>
</evidence>
<dbReference type="Proteomes" id="UP000275199">
    <property type="component" value="Unassembled WGS sequence"/>
</dbReference>
<dbReference type="EMBL" id="RKKU01000013">
    <property type="protein sequence ID" value="ROZ84088.1"/>
    <property type="molecule type" value="Genomic_DNA"/>
</dbReference>
<gene>
    <name evidence="4" type="ORF">EF096_11635</name>
</gene>
<protein>
    <recommendedName>
        <fullName evidence="2">Outer membrane lipoprotein Blc</fullName>
    </recommendedName>
</protein>
<dbReference type="InterPro" id="IPR002446">
    <property type="entry name" value="Lipocalin_bac"/>
</dbReference>
<comment type="subcellular location">
    <subcellularLocation>
        <location evidence="2">Cell outer membrane</location>
    </subcellularLocation>
</comment>
<name>A0ABX9XHG6_9PSED</name>
<dbReference type="CDD" id="cd19438">
    <property type="entry name" value="lipocalin_Blc-like"/>
    <property type="match status" value="1"/>
</dbReference>
<dbReference type="InterPro" id="IPR000566">
    <property type="entry name" value="Lipocln_cytosolic_FA-bd_dom"/>
</dbReference>
<keyword evidence="2" id="KW-0446">Lipid-binding</keyword>
<organism evidence="4 5">
    <name type="scientific">Pseudomonas neustonica</name>
    <dbReference type="NCBI Taxonomy" id="2487346"/>
    <lineage>
        <taxon>Bacteria</taxon>
        <taxon>Pseudomonadati</taxon>
        <taxon>Pseudomonadota</taxon>
        <taxon>Gammaproteobacteria</taxon>
        <taxon>Pseudomonadales</taxon>
        <taxon>Pseudomonadaceae</taxon>
        <taxon>Pseudomonas</taxon>
    </lineage>
</organism>
<dbReference type="Gene3D" id="2.40.128.20">
    <property type="match status" value="1"/>
</dbReference>
<proteinExistence type="inferred from homology"/>
<keyword evidence="2" id="KW-0998">Cell outer membrane</keyword>
<dbReference type="PIRSF" id="PIRSF036893">
    <property type="entry name" value="Lipocalin_ApoD"/>
    <property type="match status" value="1"/>
</dbReference>